<name>A0A1Q3FTL8_CULTA</name>
<feature type="compositionally biased region" description="Basic and acidic residues" evidence="2">
    <location>
        <begin position="17"/>
        <end position="27"/>
    </location>
</feature>
<sequence>MSFSTQQEFFNVSYPNEDPKPPTRKRSDGAIMTYDFCTDGRAWALDKAKRSNYILDIVHKTRFKRALAHPEGEHELSKDYLVNLDVDDLAEYALSLQAEIKRKNEKAKKLEDSQRALQAQRDAVQNTPEEQRLIQQQSADLQRERQEFEQQITDLEEDIIQWRDRAERYDLLAKENELLRQQLQRQRIEAADKMRLINAEAEASFNRMRAEECERLEAELILYRTQYDDLRAQKRDLKEQLQRAAARQNKVGELKRTLAQERAHREQIEEEMEQLLELYDKQSQEVQRRGSYPLATEQRDKRSSETRKPDDIAVERDPTPPKPTAQEPTPIVHEQIVESCANCPKLQAELDNVKESSRSKLEQAESEKQALQEQLIAVKKQVEDVKSTPPAVILPPAGSDKADNRLAELAAQLQQCQADLKASQDVEKSLHDQITTLEQTSAQLESKLVDEAKKAEQLAAEVSSANKQASDLQASLAAKDAALLASGGAGAQLVELQKQLDEAKKSLKQKADQLDVVSKEKEQLGAKVEGLVVEQKAKDKQLEAARVDSKGQPALATPVDAPELDALKKANEELKKEVDQLRNKLSAAETFAKELQEGAGDQAELLKMVANLKAEVQKAAEEAQVKEAQVKQLEKDVEAAKEQAETKEAEIKKLEKDVEAVKAQAETKEAEIKKLEKDVEAVKTQAETKEAEIQKLEKNIEAVQMEAEKAKEVQPEKVSQAEKIKEAVDPEPEDQRVEPDIAEVVEVTEIVDKLASVTALESLGEAEPVTEEPAVADVAEALEVISGVLLGEDADFSTKDDEIVEQRQASAIEDLQRRLSRSQEHLAVLRQLEEAEAEPGDETVTADVAEEELGEQDVLERQQSRHSAVLGELEERSTRLSTVMDEEAGGEGPGRTPSVLGDPLLDICIVGESDSDKTKRIAIKIVRHGIKILTWSELDYLHHEICKAMIERFHSLGQNVQAIDTAIRTCNEILSAVNAMRNSEMAGMISSSAQVPIHNPTLLEDEIPVRLAPEVPRVSIKPKRTGSEAQVFAMFTEGVPVNRIKPRVLVDYKSCMTRSWGPPKTPTETIISTTLADGSRLYARQKRH</sequence>
<reference evidence="3" key="1">
    <citation type="submission" date="2017-01" db="EMBL/GenBank/DDBJ databases">
        <title>A deep insight into the sialotranscriptome of adult male and female Cluex tarsalis mosquitoes.</title>
        <authorList>
            <person name="Ribeiro J.M."/>
            <person name="Moreira F."/>
            <person name="Bernard K.A."/>
            <person name="Calvo E."/>
        </authorList>
    </citation>
    <scope>NUCLEOTIDE SEQUENCE</scope>
    <source>
        <strain evidence="3">Kern County</strain>
        <tissue evidence="3">Salivary glands</tissue>
    </source>
</reference>
<feature type="coiled-coil region" evidence="1">
    <location>
        <begin position="347"/>
        <end position="520"/>
    </location>
</feature>
<feature type="compositionally biased region" description="Polar residues" evidence="2">
    <location>
        <begin position="123"/>
        <end position="138"/>
    </location>
</feature>
<accession>A0A1Q3FTL8</accession>
<feature type="region of interest" description="Disordered" evidence="2">
    <location>
        <begin position="112"/>
        <end position="138"/>
    </location>
</feature>
<proteinExistence type="predicted"/>
<evidence type="ECO:0000256" key="1">
    <source>
        <dbReference type="SAM" id="Coils"/>
    </source>
</evidence>
<keyword evidence="1" id="KW-0175">Coiled coil</keyword>
<feature type="compositionally biased region" description="Polar residues" evidence="2">
    <location>
        <begin position="1"/>
        <end position="14"/>
    </location>
</feature>
<protein>
    <submittedName>
        <fullName evidence="3">Uncharacterized protein</fullName>
    </submittedName>
</protein>
<dbReference type="EMBL" id="GFDL01004243">
    <property type="protein sequence ID" value="JAV30802.1"/>
    <property type="molecule type" value="Transcribed_RNA"/>
</dbReference>
<dbReference type="Gene3D" id="1.20.1170.10">
    <property type="match status" value="1"/>
</dbReference>
<dbReference type="AlphaFoldDB" id="A0A1Q3FTL8"/>
<feature type="region of interest" description="Disordered" evidence="2">
    <location>
        <begin position="1"/>
        <end position="27"/>
    </location>
</feature>
<feature type="region of interest" description="Disordered" evidence="2">
    <location>
        <begin position="707"/>
        <end position="739"/>
    </location>
</feature>
<evidence type="ECO:0000256" key="2">
    <source>
        <dbReference type="SAM" id="MobiDB-lite"/>
    </source>
</evidence>
<feature type="region of interest" description="Disordered" evidence="2">
    <location>
        <begin position="286"/>
        <end position="328"/>
    </location>
</feature>
<organism evidence="3">
    <name type="scientific">Culex tarsalis</name>
    <name type="common">Encephalitis mosquito</name>
    <dbReference type="NCBI Taxonomy" id="7177"/>
    <lineage>
        <taxon>Eukaryota</taxon>
        <taxon>Metazoa</taxon>
        <taxon>Ecdysozoa</taxon>
        <taxon>Arthropoda</taxon>
        <taxon>Hexapoda</taxon>
        <taxon>Insecta</taxon>
        <taxon>Pterygota</taxon>
        <taxon>Neoptera</taxon>
        <taxon>Endopterygota</taxon>
        <taxon>Diptera</taxon>
        <taxon>Nematocera</taxon>
        <taxon>Culicoidea</taxon>
        <taxon>Culicidae</taxon>
        <taxon>Culicinae</taxon>
        <taxon>Culicini</taxon>
        <taxon>Culex</taxon>
        <taxon>Culex</taxon>
    </lineage>
</organism>
<evidence type="ECO:0000313" key="3">
    <source>
        <dbReference type="EMBL" id="JAV30802.1"/>
    </source>
</evidence>
<feature type="compositionally biased region" description="Basic and acidic residues" evidence="2">
    <location>
        <begin position="297"/>
        <end position="319"/>
    </location>
</feature>